<organism evidence="2 3">
    <name type="scientific">Candidatus Magasanikbacteria bacterium RIFOXYA2_FULL_44_8</name>
    <dbReference type="NCBI Taxonomy" id="1798696"/>
    <lineage>
        <taxon>Bacteria</taxon>
        <taxon>Candidatus Magasanikiibacteriota</taxon>
    </lineage>
</organism>
<comment type="caution">
    <text evidence="2">The sequence shown here is derived from an EMBL/GenBank/DDBJ whole genome shotgun (WGS) entry which is preliminary data.</text>
</comment>
<accession>A0A1F6NKT5</accession>
<feature type="compositionally biased region" description="Gly residues" evidence="1">
    <location>
        <begin position="115"/>
        <end position="128"/>
    </location>
</feature>
<dbReference type="AlphaFoldDB" id="A0A1F6NKT5"/>
<gene>
    <name evidence="2" type="ORF">A2261_03045</name>
</gene>
<dbReference type="PROSITE" id="PS51257">
    <property type="entry name" value="PROKAR_LIPOPROTEIN"/>
    <property type="match status" value="1"/>
</dbReference>
<dbReference type="Proteomes" id="UP000177803">
    <property type="component" value="Unassembled WGS sequence"/>
</dbReference>
<evidence type="ECO:0000313" key="2">
    <source>
        <dbReference type="EMBL" id="OGH84587.1"/>
    </source>
</evidence>
<evidence type="ECO:0008006" key="4">
    <source>
        <dbReference type="Google" id="ProtNLM"/>
    </source>
</evidence>
<proteinExistence type="predicted"/>
<evidence type="ECO:0000313" key="3">
    <source>
        <dbReference type="Proteomes" id="UP000177803"/>
    </source>
</evidence>
<feature type="region of interest" description="Disordered" evidence="1">
    <location>
        <begin position="101"/>
        <end position="128"/>
    </location>
</feature>
<reference evidence="2 3" key="1">
    <citation type="journal article" date="2016" name="Nat. Commun.">
        <title>Thousands of microbial genomes shed light on interconnected biogeochemical processes in an aquifer system.</title>
        <authorList>
            <person name="Anantharaman K."/>
            <person name="Brown C.T."/>
            <person name="Hug L.A."/>
            <person name="Sharon I."/>
            <person name="Castelle C.J."/>
            <person name="Probst A.J."/>
            <person name="Thomas B.C."/>
            <person name="Singh A."/>
            <person name="Wilkins M.J."/>
            <person name="Karaoz U."/>
            <person name="Brodie E.L."/>
            <person name="Williams K.H."/>
            <person name="Hubbard S.S."/>
            <person name="Banfield J.F."/>
        </authorList>
    </citation>
    <scope>NUCLEOTIDE SEQUENCE [LARGE SCALE GENOMIC DNA]</scope>
</reference>
<feature type="region of interest" description="Disordered" evidence="1">
    <location>
        <begin position="27"/>
        <end position="51"/>
    </location>
</feature>
<dbReference type="EMBL" id="MFQR01000012">
    <property type="protein sequence ID" value="OGH84587.1"/>
    <property type="molecule type" value="Genomic_DNA"/>
</dbReference>
<sequence length="197" mass="20218">MSKYFIGVLAIVALLVTAGCSVVVNNSVNNNDGSKDNATGTLRAGGGNRNPQAELFKNLPKGTVADLVVGKNVQITGTTNSDETVNAARIMIGAMPDFERRGITSSTQPTATGTPGQGRMRGGNGQGYGGRIDGAGRGNTAARVIGQILSKDVSSLTIKSSDGGTKIAFFSDSTEFYIFQPPTSTHGNAPIGTPPTP</sequence>
<feature type="compositionally biased region" description="Low complexity" evidence="1">
    <location>
        <begin position="104"/>
        <end position="114"/>
    </location>
</feature>
<evidence type="ECO:0000256" key="1">
    <source>
        <dbReference type="SAM" id="MobiDB-lite"/>
    </source>
</evidence>
<name>A0A1F6NKT5_9BACT</name>
<protein>
    <recommendedName>
        <fullName evidence="4">DUF5666 domain-containing protein</fullName>
    </recommendedName>
</protein>